<keyword evidence="2" id="KW-1185">Reference proteome</keyword>
<dbReference type="AlphaFoldDB" id="A0A5C5ZZS2"/>
<organism evidence="1 2">
    <name type="scientific">Neorhodopirellula pilleata</name>
    <dbReference type="NCBI Taxonomy" id="2714738"/>
    <lineage>
        <taxon>Bacteria</taxon>
        <taxon>Pseudomonadati</taxon>
        <taxon>Planctomycetota</taxon>
        <taxon>Planctomycetia</taxon>
        <taxon>Pirellulales</taxon>
        <taxon>Pirellulaceae</taxon>
        <taxon>Neorhodopirellula</taxon>
    </lineage>
</organism>
<accession>A0A5C5ZZS2</accession>
<gene>
    <name evidence="1" type="ORF">Pla100_46760</name>
</gene>
<comment type="caution">
    <text evidence="1">The sequence shown here is derived from an EMBL/GenBank/DDBJ whole genome shotgun (WGS) entry which is preliminary data.</text>
</comment>
<dbReference type="Proteomes" id="UP000316213">
    <property type="component" value="Unassembled WGS sequence"/>
</dbReference>
<name>A0A5C5ZZS2_9BACT</name>
<evidence type="ECO:0000313" key="1">
    <source>
        <dbReference type="EMBL" id="TWT92656.1"/>
    </source>
</evidence>
<evidence type="ECO:0000313" key="2">
    <source>
        <dbReference type="Proteomes" id="UP000316213"/>
    </source>
</evidence>
<proteinExistence type="predicted"/>
<sequence>MRKAYDAWWSETRPMMINETVEMCPVRPYHEAYREQLASGGINQWKPATPDVSATQ</sequence>
<reference evidence="1 2" key="1">
    <citation type="submission" date="2019-02" db="EMBL/GenBank/DDBJ databases">
        <title>Deep-cultivation of Planctomycetes and their phenomic and genomic characterization uncovers novel biology.</title>
        <authorList>
            <person name="Wiegand S."/>
            <person name="Jogler M."/>
            <person name="Boedeker C."/>
            <person name="Pinto D."/>
            <person name="Vollmers J."/>
            <person name="Rivas-Marin E."/>
            <person name="Kohn T."/>
            <person name="Peeters S.H."/>
            <person name="Heuer A."/>
            <person name="Rast P."/>
            <person name="Oberbeckmann S."/>
            <person name="Bunk B."/>
            <person name="Jeske O."/>
            <person name="Meyerdierks A."/>
            <person name="Storesund J.E."/>
            <person name="Kallscheuer N."/>
            <person name="Luecker S."/>
            <person name="Lage O.M."/>
            <person name="Pohl T."/>
            <person name="Merkel B.J."/>
            <person name="Hornburger P."/>
            <person name="Mueller R.-W."/>
            <person name="Bruemmer F."/>
            <person name="Labrenz M."/>
            <person name="Spormann A.M."/>
            <person name="Op Den Camp H."/>
            <person name="Overmann J."/>
            <person name="Amann R."/>
            <person name="Jetten M.S.M."/>
            <person name="Mascher T."/>
            <person name="Medema M.H."/>
            <person name="Devos D.P."/>
            <person name="Kaster A.-K."/>
            <person name="Ovreas L."/>
            <person name="Rohde M."/>
            <person name="Galperin M.Y."/>
            <person name="Jogler C."/>
        </authorList>
    </citation>
    <scope>NUCLEOTIDE SEQUENCE [LARGE SCALE GENOMIC DNA]</scope>
    <source>
        <strain evidence="1 2">Pla100</strain>
    </source>
</reference>
<dbReference type="EMBL" id="SJPM01000011">
    <property type="protein sequence ID" value="TWT92656.1"/>
    <property type="molecule type" value="Genomic_DNA"/>
</dbReference>
<protein>
    <submittedName>
        <fullName evidence="1">Uncharacterized protein</fullName>
    </submittedName>
</protein>